<dbReference type="EMBL" id="OU503040">
    <property type="protein sequence ID" value="CAI9761285.1"/>
    <property type="molecule type" value="Genomic_DNA"/>
</dbReference>
<dbReference type="PANTHER" id="PTHR33265">
    <property type="entry name" value="AVR9/CF-9 RAPIDLY ELICITED PROTEIN-RELATED"/>
    <property type="match status" value="1"/>
</dbReference>
<dbReference type="PANTHER" id="PTHR33265:SF10">
    <property type="entry name" value="OS01G0133200 PROTEIN"/>
    <property type="match status" value="1"/>
</dbReference>
<proteinExistence type="predicted"/>
<protein>
    <recommendedName>
        <fullName evidence="3">Cotton fiber protein</fullName>
    </recommendedName>
</protein>
<reference evidence="1" key="1">
    <citation type="submission" date="2023-05" db="EMBL/GenBank/DDBJ databases">
        <authorList>
            <person name="Huff M."/>
        </authorList>
    </citation>
    <scope>NUCLEOTIDE SEQUENCE</scope>
</reference>
<keyword evidence="2" id="KW-1185">Reference proteome</keyword>
<gene>
    <name evidence="1" type="ORF">FPE_LOCUS8715</name>
</gene>
<dbReference type="Pfam" id="PF05553">
    <property type="entry name" value="DUF761"/>
    <property type="match status" value="1"/>
</dbReference>
<evidence type="ECO:0008006" key="3">
    <source>
        <dbReference type="Google" id="ProtNLM"/>
    </source>
</evidence>
<organism evidence="1 2">
    <name type="scientific">Fraxinus pennsylvanica</name>
    <dbReference type="NCBI Taxonomy" id="56036"/>
    <lineage>
        <taxon>Eukaryota</taxon>
        <taxon>Viridiplantae</taxon>
        <taxon>Streptophyta</taxon>
        <taxon>Embryophyta</taxon>
        <taxon>Tracheophyta</taxon>
        <taxon>Spermatophyta</taxon>
        <taxon>Magnoliopsida</taxon>
        <taxon>eudicotyledons</taxon>
        <taxon>Gunneridae</taxon>
        <taxon>Pentapetalae</taxon>
        <taxon>asterids</taxon>
        <taxon>lamiids</taxon>
        <taxon>Lamiales</taxon>
        <taxon>Oleaceae</taxon>
        <taxon>Oleeae</taxon>
        <taxon>Fraxinus</taxon>
    </lineage>
</organism>
<accession>A0AAD1Z1X1</accession>
<evidence type="ECO:0000313" key="1">
    <source>
        <dbReference type="EMBL" id="CAI9761285.1"/>
    </source>
</evidence>
<name>A0AAD1Z1X1_9LAMI</name>
<dbReference type="InterPro" id="IPR008480">
    <property type="entry name" value="DUF761_pln"/>
</dbReference>
<sequence>MPKKRSPFLLKISIFLAKMRKPIIPTFISLKKTRKFKLPKHYNYRYMKEYEFSPSDTPLIQFHRKSKKPKILKNFSSIIFISKCLGMLTAAGEEGRYPLGIEIETLPCHRDSVARKLSLIPDSCSEDDSVDERAEKFIQKFYEEMRRQRLESFVQPNAMLDM</sequence>
<evidence type="ECO:0000313" key="2">
    <source>
        <dbReference type="Proteomes" id="UP000834106"/>
    </source>
</evidence>
<dbReference type="Proteomes" id="UP000834106">
    <property type="component" value="Chromosome 5"/>
</dbReference>
<dbReference type="AlphaFoldDB" id="A0AAD1Z1X1"/>